<feature type="domain" description="GyrI-like small molecule binding" evidence="1">
    <location>
        <begin position="20"/>
        <end position="196"/>
    </location>
</feature>
<reference evidence="2 3" key="1">
    <citation type="submission" date="2019-07" db="EMBL/GenBank/DDBJ databases">
        <title>Luteimonas sp. YD-1 nov., isolated from acidic soil.</title>
        <authorList>
            <person name="Zhou J."/>
        </authorList>
    </citation>
    <scope>NUCLEOTIDE SEQUENCE [LARGE SCALE GENOMIC DNA]</scope>
    <source>
        <strain evidence="2 3">YD-1</strain>
    </source>
</reference>
<dbReference type="OrthoDB" id="4772335at2"/>
<name>A0A5C5TX99_9GAMM</name>
<evidence type="ECO:0000259" key="1">
    <source>
        <dbReference type="Pfam" id="PF06445"/>
    </source>
</evidence>
<keyword evidence="3" id="KW-1185">Reference proteome</keyword>
<dbReference type="InterPro" id="IPR008319">
    <property type="entry name" value="GyrI-like_CCH_Lin2189-like"/>
</dbReference>
<dbReference type="Gene3D" id="3.20.80.10">
    <property type="entry name" value="Regulatory factor, effector binding domain"/>
    <property type="match status" value="1"/>
</dbReference>
<evidence type="ECO:0000313" key="2">
    <source>
        <dbReference type="EMBL" id="TWT18424.1"/>
    </source>
</evidence>
<dbReference type="PIRSF" id="PIRSF031644">
    <property type="entry name" value="UCP031644"/>
    <property type="match status" value="1"/>
</dbReference>
<comment type="caution">
    <text evidence="2">The sequence shown here is derived from an EMBL/GenBank/DDBJ whole genome shotgun (WGS) entry which is preliminary data.</text>
</comment>
<dbReference type="InterPro" id="IPR011256">
    <property type="entry name" value="Reg_factor_effector_dom_sf"/>
</dbReference>
<organism evidence="2 3">
    <name type="scientific">Luteimonas wenzhouensis</name>
    <dbReference type="NCBI Taxonomy" id="2599615"/>
    <lineage>
        <taxon>Bacteria</taxon>
        <taxon>Pseudomonadati</taxon>
        <taxon>Pseudomonadota</taxon>
        <taxon>Gammaproteobacteria</taxon>
        <taxon>Lysobacterales</taxon>
        <taxon>Lysobacteraceae</taxon>
        <taxon>Luteimonas</taxon>
    </lineage>
</organism>
<dbReference type="InterPro" id="IPR029442">
    <property type="entry name" value="GyrI-like"/>
</dbReference>
<dbReference type="EMBL" id="VOHE01000005">
    <property type="protein sequence ID" value="TWT18424.1"/>
    <property type="molecule type" value="Genomic_DNA"/>
</dbReference>
<accession>A0A5C5TX99</accession>
<dbReference type="RefSeq" id="WP_146312983.1">
    <property type="nucleotide sequence ID" value="NZ_VOHE01000005.1"/>
</dbReference>
<gene>
    <name evidence="2" type="ORF">FQY79_11150</name>
</gene>
<dbReference type="AlphaFoldDB" id="A0A5C5TX99"/>
<evidence type="ECO:0000313" key="3">
    <source>
        <dbReference type="Proteomes" id="UP000315949"/>
    </source>
</evidence>
<sequence length="201" mass="22647">MTKIDLRRELRHLYAASTKEVVEVRVPALRFLMVDGRGDPNTEPAYAEAVEALFSVSYAAKFMLKKAGGPDYAVMPLEGLWWVDDHAVFAADDRARWRWRMMVLQPDFVGDALLEAAIAQVRAKKALPGLDRLRLEAFTEGRCAQVLHVGPFSAEGPTIARVHDFIAGRGRLAGRHHEIYLSDVRRADPAKWRTIIRQPMA</sequence>
<dbReference type="Pfam" id="PF06445">
    <property type="entry name" value="GyrI-like"/>
    <property type="match status" value="1"/>
</dbReference>
<proteinExistence type="predicted"/>
<protein>
    <recommendedName>
        <fullName evidence="1">GyrI-like small molecule binding domain-containing protein</fullName>
    </recommendedName>
</protein>
<dbReference type="Proteomes" id="UP000315949">
    <property type="component" value="Unassembled WGS sequence"/>
</dbReference>